<evidence type="ECO:0000313" key="12">
    <source>
        <dbReference type="Proteomes" id="UP000324194"/>
    </source>
</evidence>
<keyword evidence="3 9" id="KW-1003">Cell membrane</keyword>
<keyword evidence="8 9" id="KW-0472">Membrane</keyword>
<keyword evidence="5 9" id="KW-0653">Protein transport</keyword>
<keyword evidence="4 9" id="KW-0812">Transmembrane</keyword>
<dbReference type="GO" id="GO:0008320">
    <property type="term" value="F:protein transmembrane transporter activity"/>
    <property type="evidence" value="ECO:0007669"/>
    <property type="project" value="UniProtKB-UniRule"/>
</dbReference>
<dbReference type="PROSITE" id="PS50003">
    <property type="entry name" value="PH_DOMAIN"/>
    <property type="match status" value="1"/>
</dbReference>
<dbReference type="HAMAP" id="MF_00422">
    <property type="entry name" value="SecE"/>
    <property type="match status" value="1"/>
</dbReference>
<feature type="transmembrane region" description="Helical" evidence="9">
    <location>
        <begin position="15"/>
        <end position="35"/>
    </location>
</feature>
<dbReference type="InterPro" id="IPR001849">
    <property type="entry name" value="PH_domain"/>
</dbReference>
<feature type="transmembrane region" description="Helical" evidence="9">
    <location>
        <begin position="42"/>
        <end position="59"/>
    </location>
</feature>
<evidence type="ECO:0000256" key="5">
    <source>
        <dbReference type="ARBA" id="ARBA00022927"/>
    </source>
</evidence>
<evidence type="ECO:0000313" key="11">
    <source>
        <dbReference type="EMBL" id="VVC75146.1"/>
    </source>
</evidence>
<dbReference type="GO" id="GO:0006605">
    <property type="term" value="P:protein targeting"/>
    <property type="evidence" value="ECO:0007669"/>
    <property type="project" value="UniProtKB-UniRule"/>
</dbReference>
<keyword evidence="2 9" id="KW-0813">Transport</keyword>
<dbReference type="PANTHER" id="PTHR33910">
    <property type="entry name" value="PROTEIN TRANSLOCASE SUBUNIT SECE"/>
    <property type="match status" value="1"/>
</dbReference>
<dbReference type="GO" id="GO:0043952">
    <property type="term" value="P:protein transport by the Sec complex"/>
    <property type="evidence" value="ECO:0007669"/>
    <property type="project" value="UniProtKB-UniRule"/>
</dbReference>
<dbReference type="OrthoDB" id="9806365at2"/>
<comment type="similarity">
    <text evidence="9">Belongs to the SecE/SEC61-gamma family.</text>
</comment>
<reference evidence="11 12" key="1">
    <citation type="submission" date="2019-08" db="EMBL/GenBank/DDBJ databases">
        <authorList>
            <person name="Guy L."/>
        </authorList>
    </citation>
    <scope>NUCLEOTIDE SEQUENCE [LARGE SCALE GENOMIC DNA]</scope>
    <source>
        <strain evidence="11 12">SGT-108</strain>
    </source>
</reference>
<keyword evidence="6 9" id="KW-1133">Transmembrane helix</keyword>
<comment type="subcellular location">
    <subcellularLocation>
        <location evidence="1">Membrane</location>
    </subcellularLocation>
</comment>
<evidence type="ECO:0000256" key="2">
    <source>
        <dbReference type="ARBA" id="ARBA00022448"/>
    </source>
</evidence>
<evidence type="ECO:0000259" key="10">
    <source>
        <dbReference type="PROSITE" id="PS50003"/>
    </source>
</evidence>
<evidence type="ECO:0000256" key="4">
    <source>
        <dbReference type="ARBA" id="ARBA00022692"/>
    </source>
</evidence>
<dbReference type="EMBL" id="LR699119">
    <property type="protein sequence ID" value="VVC75146.1"/>
    <property type="molecule type" value="Genomic_DNA"/>
</dbReference>
<protein>
    <recommendedName>
        <fullName evidence="9">Protein translocase subunit SecE</fullName>
    </recommendedName>
</protein>
<accession>A0A5E4PFN6</accession>
<comment type="caution">
    <text evidence="9">Lacks conserved residue(s) required for the propagation of feature annotation.</text>
</comment>
<comment type="function">
    <text evidence="9">Essential subunit of the Sec protein translocation channel SecYEG. Clamps together the 2 halves of SecY. May contact the channel plug during translocation.</text>
</comment>
<feature type="transmembrane region" description="Helical" evidence="9">
    <location>
        <begin position="94"/>
        <end position="121"/>
    </location>
</feature>
<dbReference type="NCBIfam" id="NF004372">
    <property type="entry name" value="PRK05740.1-2"/>
    <property type="match status" value="1"/>
</dbReference>
<dbReference type="Proteomes" id="UP000324194">
    <property type="component" value="Chromosome 1"/>
</dbReference>
<dbReference type="GO" id="GO:0065002">
    <property type="term" value="P:intracellular protein transmembrane transport"/>
    <property type="evidence" value="ECO:0007669"/>
    <property type="project" value="UniProtKB-UniRule"/>
</dbReference>
<evidence type="ECO:0000256" key="7">
    <source>
        <dbReference type="ARBA" id="ARBA00023010"/>
    </source>
</evidence>
<gene>
    <name evidence="9 11" type="primary">secE</name>
    <name evidence="11" type="ORF">AQUSIP_04330</name>
</gene>
<evidence type="ECO:0000256" key="6">
    <source>
        <dbReference type="ARBA" id="ARBA00022989"/>
    </source>
</evidence>
<dbReference type="PROSITE" id="PS01067">
    <property type="entry name" value="SECE_SEC61G"/>
    <property type="match status" value="1"/>
</dbReference>
<dbReference type="GO" id="GO:0009306">
    <property type="term" value="P:protein secretion"/>
    <property type="evidence" value="ECO:0007669"/>
    <property type="project" value="UniProtKB-UniRule"/>
</dbReference>
<proteinExistence type="inferred from homology"/>
<feature type="domain" description="PH" evidence="10">
    <location>
        <begin position="1"/>
        <end position="24"/>
    </location>
</feature>
<dbReference type="Pfam" id="PF00584">
    <property type="entry name" value="SecE"/>
    <property type="match status" value="1"/>
</dbReference>
<comment type="subunit">
    <text evidence="9">Component of the Sec protein translocase complex. Heterotrimer consisting of SecY, SecE and SecG subunits. The heterotrimers can form oligomers, although 1 heterotrimer is thought to be able to translocate proteins. Interacts with the ribosome. Interacts with SecDF, and other proteins may be involved. Interacts with SecA.</text>
</comment>
<evidence type="ECO:0000256" key="1">
    <source>
        <dbReference type="ARBA" id="ARBA00004370"/>
    </source>
</evidence>
<sequence>MVLKAENQGEARLDWLKWLVALALLLAGLIGNHYYSEVSMPLRMLAWVGVLAVSGFVASRTQKGRWVVDFFRDSRAELRKVVWPTREETMQTTLVVAAMVVILALLLWGMDGVLVWLIGWLTGQRS</sequence>
<dbReference type="AlphaFoldDB" id="A0A5E4PFN6"/>
<name>A0A5E4PFN6_9COXI</name>
<dbReference type="KEGG" id="asip:AQUSIP_04330"/>
<dbReference type="Gene3D" id="1.20.5.1030">
    <property type="entry name" value="Preprotein translocase secy subunit"/>
    <property type="match status" value="1"/>
</dbReference>
<dbReference type="InterPro" id="IPR005807">
    <property type="entry name" value="SecE_bac"/>
</dbReference>
<dbReference type="NCBIfam" id="TIGR00964">
    <property type="entry name" value="secE_bact"/>
    <property type="match status" value="1"/>
</dbReference>
<dbReference type="InterPro" id="IPR001901">
    <property type="entry name" value="Translocase_SecE/Sec61-g"/>
</dbReference>
<organism evidence="11 12">
    <name type="scientific">Aquicella siphonis</name>
    <dbReference type="NCBI Taxonomy" id="254247"/>
    <lineage>
        <taxon>Bacteria</taxon>
        <taxon>Pseudomonadati</taxon>
        <taxon>Pseudomonadota</taxon>
        <taxon>Gammaproteobacteria</taxon>
        <taxon>Legionellales</taxon>
        <taxon>Coxiellaceae</taxon>
        <taxon>Aquicella</taxon>
    </lineage>
</organism>
<evidence type="ECO:0000256" key="8">
    <source>
        <dbReference type="ARBA" id="ARBA00023136"/>
    </source>
</evidence>
<evidence type="ECO:0000256" key="9">
    <source>
        <dbReference type="HAMAP-Rule" id="MF_00422"/>
    </source>
</evidence>
<evidence type="ECO:0000256" key="3">
    <source>
        <dbReference type="ARBA" id="ARBA00022475"/>
    </source>
</evidence>
<dbReference type="PRINTS" id="PR01650">
    <property type="entry name" value="SECETRNLCASE"/>
</dbReference>
<dbReference type="PANTHER" id="PTHR33910:SF1">
    <property type="entry name" value="PROTEIN TRANSLOCASE SUBUNIT SECE"/>
    <property type="match status" value="1"/>
</dbReference>
<keyword evidence="12" id="KW-1185">Reference proteome</keyword>
<dbReference type="InterPro" id="IPR038379">
    <property type="entry name" value="SecE_sf"/>
</dbReference>
<dbReference type="GO" id="GO:0005886">
    <property type="term" value="C:plasma membrane"/>
    <property type="evidence" value="ECO:0007669"/>
    <property type="project" value="UniProtKB-UniRule"/>
</dbReference>
<keyword evidence="7 9" id="KW-0811">Translocation</keyword>